<feature type="domain" description="Methyltransferase regulatory" evidence="1">
    <location>
        <begin position="216"/>
        <end position="299"/>
    </location>
</feature>
<dbReference type="AlphaFoldDB" id="A0A927FE72"/>
<evidence type="ECO:0000259" key="1">
    <source>
        <dbReference type="Pfam" id="PF10119"/>
    </source>
</evidence>
<dbReference type="SUPFAM" id="SSF53335">
    <property type="entry name" value="S-adenosyl-L-methionine-dependent methyltransferases"/>
    <property type="match status" value="1"/>
</dbReference>
<comment type="caution">
    <text evidence="2">The sequence shown here is derived from an EMBL/GenBank/DDBJ whole genome shotgun (WGS) entry which is preliminary data.</text>
</comment>
<keyword evidence="2" id="KW-0489">Methyltransferase</keyword>
<dbReference type="CDD" id="cd02440">
    <property type="entry name" value="AdoMet_MTases"/>
    <property type="match status" value="1"/>
</dbReference>
<reference evidence="2" key="1">
    <citation type="submission" date="2020-09" db="EMBL/GenBank/DDBJ databases">
        <title>Genome seq and assembly of Limnohabitants sp.</title>
        <authorList>
            <person name="Chhetri G."/>
        </authorList>
    </citation>
    <scope>NUCLEOTIDE SEQUENCE</scope>
    <source>
        <strain evidence="2">JUR4</strain>
    </source>
</reference>
<dbReference type="RefSeq" id="WP_191818158.1">
    <property type="nucleotide sequence ID" value="NZ_JACYFT010000001.1"/>
</dbReference>
<organism evidence="2 3">
    <name type="scientific">Limnohabitans radicicola</name>
    <dbReference type="NCBI Taxonomy" id="2771427"/>
    <lineage>
        <taxon>Bacteria</taxon>
        <taxon>Pseudomonadati</taxon>
        <taxon>Pseudomonadota</taxon>
        <taxon>Betaproteobacteria</taxon>
        <taxon>Burkholderiales</taxon>
        <taxon>Comamonadaceae</taxon>
        <taxon>Limnohabitans</taxon>
    </lineage>
</organism>
<dbReference type="Pfam" id="PF10119">
    <property type="entry name" value="MethyTransf_Reg"/>
    <property type="match status" value="1"/>
</dbReference>
<keyword evidence="2" id="KW-0808">Transferase</keyword>
<proteinExistence type="predicted"/>
<accession>A0A927FE72</accession>
<sequence>MSDWTAGYVADIGYTYGYYSELNPQRIRLAFLHQGLHFPEVGAACELGFGQGLSTNFHAAASITEWHGTDFNPSQAGFAQELAAASGASAHLRDDAFADFAKRLDLPDFDFIALHGIWSWISDENRHVIVDFIRKKLKVGGVLYISYNTQPGWAAFAPMRHLMTEHAEVLGSEGRGIVSRIDGALDFAEKLIATNPLFSRANPLVGDRLKKMKGHNRHYLAHEYFNKDWHPMHFATMADWLESAKLQFACSAHYIDHIDSVNLTAAQQTFLAEVPDLMFRETVRDFMVNQQFRRDYWVKGARKMDAVQQTQALRSQRVLLTAHRPDISLKIAGTLGEADMNVAIYAPILDLLADHKVRTIEQLEKELEGTGIAYGQLLQAILLLAGAGHLSLVQDEAVINKARKQTDRLNAHLTHKACGNNDVSYLASPVTGGGYSINRIQQLFLLARQQGQKTPEAWARFTWDILRSQKQRIIKEGKTIESDDGNLRELTSQASAFAKKQIPILTALEII</sequence>
<dbReference type="Gene3D" id="3.40.50.150">
    <property type="entry name" value="Vaccinia Virus protein VP39"/>
    <property type="match status" value="1"/>
</dbReference>
<dbReference type="GO" id="GO:0008168">
    <property type="term" value="F:methyltransferase activity"/>
    <property type="evidence" value="ECO:0007669"/>
    <property type="project" value="UniProtKB-KW"/>
</dbReference>
<dbReference type="EMBL" id="JACYFT010000001">
    <property type="protein sequence ID" value="MBD8049709.1"/>
    <property type="molecule type" value="Genomic_DNA"/>
</dbReference>
<evidence type="ECO:0000313" key="3">
    <source>
        <dbReference type="Proteomes" id="UP000647424"/>
    </source>
</evidence>
<dbReference type="GO" id="GO:0032259">
    <property type="term" value="P:methylation"/>
    <property type="evidence" value="ECO:0007669"/>
    <property type="project" value="UniProtKB-KW"/>
</dbReference>
<name>A0A927FE72_9BURK</name>
<dbReference type="InterPro" id="IPR029063">
    <property type="entry name" value="SAM-dependent_MTases_sf"/>
</dbReference>
<protein>
    <submittedName>
        <fullName evidence="2">Class I SAM-dependent methyltransferase</fullName>
    </submittedName>
</protein>
<dbReference type="InterPro" id="IPR018773">
    <property type="entry name" value="MeTrfase_reg_dom_prd"/>
</dbReference>
<keyword evidence="3" id="KW-1185">Reference proteome</keyword>
<evidence type="ECO:0000313" key="2">
    <source>
        <dbReference type="EMBL" id="MBD8049709.1"/>
    </source>
</evidence>
<dbReference type="Proteomes" id="UP000647424">
    <property type="component" value="Unassembled WGS sequence"/>
</dbReference>
<gene>
    <name evidence="2" type="ORF">IC609_04060</name>
</gene>